<dbReference type="PANTHER" id="PTHR30069:SF29">
    <property type="entry name" value="HEMOGLOBIN AND HEMOGLOBIN-HAPTOGLOBIN-BINDING PROTEIN 1-RELATED"/>
    <property type="match status" value="1"/>
</dbReference>
<dbReference type="PROSITE" id="PS52016">
    <property type="entry name" value="TONB_DEPENDENT_REC_3"/>
    <property type="match status" value="1"/>
</dbReference>
<keyword evidence="4 8" id="KW-0812">Transmembrane</keyword>
<keyword evidence="6 8" id="KW-0472">Membrane</keyword>
<dbReference type="Proteomes" id="UP001215078">
    <property type="component" value="Unassembled WGS sequence"/>
</dbReference>
<evidence type="ECO:0000313" key="11">
    <source>
        <dbReference type="EMBL" id="MDC7957211.1"/>
    </source>
</evidence>
<name>A0A3E5ID16_BACOV</name>
<reference evidence="11" key="2">
    <citation type="submission" date="2022-10" db="EMBL/GenBank/DDBJ databases">
        <title>Human gut microbiome strain richness.</title>
        <authorList>
            <person name="Chen-Liaw A."/>
        </authorList>
    </citation>
    <scope>NUCLEOTIDE SEQUENCE</scope>
    <source>
        <strain evidence="11">RTP21484st1_H8_RTP21484_190118</strain>
    </source>
</reference>
<dbReference type="Gene3D" id="2.60.40.1120">
    <property type="entry name" value="Carboxypeptidase-like, regulatory domain"/>
    <property type="match status" value="1"/>
</dbReference>
<dbReference type="NCBIfam" id="TIGR04057">
    <property type="entry name" value="SusC_RagA_signa"/>
    <property type="match status" value="1"/>
</dbReference>
<feature type="domain" description="TonB-dependent receptor plug" evidence="10">
    <location>
        <begin position="119"/>
        <end position="247"/>
    </location>
</feature>
<feature type="chain" id="PRO_5042709601" evidence="9">
    <location>
        <begin position="24"/>
        <end position="1103"/>
    </location>
</feature>
<keyword evidence="2 8" id="KW-0813">Transport</keyword>
<dbReference type="InterPro" id="IPR037066">
    <property type="entry name" value="Plug_dom_sf"/>
</dbReference>
<dbReference type="EMBL" id="QRJR01000005">
    <property type="protein sequence ID" value="RHH48567.1"/>
    <property type="molecule type" value="Genomic_DNA"/>
</dbReference>
<dbReference type="SUPFAM" id="SSF56935">
    <property type="entry name" value="Porins"/>
    <property type="match status" value="1"/>
</dbReference>
<dbReference type="RefSeq" id="WP_115483881.1">
    <property type="nucleotide sequence ID" value="NZ_BAABYV010000001.1"/>
</dbReference>
<dbReference type="GO" id="GO:0044718">
    <property type="term" value="P:siderophore transmembrane transport"/>
    <property type="evidence" value="ECO:0007669"/>
    <property type="project" value="TreeGrafter"/>
</dbReference>
<evidence type="ECO:0000256" key="6">
    <source>
        <dbReference type="ARBA" id="ARBA00023136"/>
    </source>
</evidence>
<feature type="signal peptide" evidence="9">
    <location>
        <begin position="1"/>
        <end position="23"/>
    </location>
</feature>
<evidence type="ECO:0000313" key="12">
    <source>
        <dbReference type="EMBL" id="RHH48567.1"/>
    </source>
</evidence>
<comment type="caution">
    <text evidence="12">The sequence shown here is derived from an EMBL/GenBank/DDBJ whole genome shotgun (WGS) entry which is preliminary data.</text>
</comment>
<accession>A0A3E5ID16</accession>
<dbReference type="InterPro" id="IPR008969">
    <property type="entry name" value="CarboxyPept-like_regulatory"/>
</dbReference>
<keyword evidence="3 8" id="KW-1134">Transmembrane beta strand</keyword>
<gene>
    <name evidence="12" type="ORF">DW206_08005</name>
    <name evidence="11" type="ORF">PQ628_03225</name>
</gene>
<keyword evidence="7 8" id="KW-0998">Cell outer membrane</keyword>
<dbReference type="PANTHER" id="PTHR30069">
    <property type="entry name" value="TONB-DEPENDENT OUTER MEMBRANE RECEPTOR"/>
    <property type="match status" value="1"/>
</dbReference>
<dbReference type="Pfam" id="PF07715">
    <property type="entry name" value="Plug"/>
    <property type="match status" value="1"/>
</dbReference>
<dbReference type="SUPFAM" id="SSF49464">
    <property type="entry name" value="Carboxypeptidase regulatory domain-like"/>
    <property type="match status" value="1"/>
</dbReference>
<dbReference type="Gene3D" id="2.40.170.20">
    <property type="entry name" value="TonB-dependent receptor, beta-barrel domain"/>
    <property type="match status" value="1"/>
</dbReference>
<comment type="subcellular location">
    <subcellularLocation>
        <location evidence="1 8">Cell outer membrane</location>
        <topology evidence="1 8">Multi-pass membrane protein</topology>
    </subcellularLocation>
</comment>
<evidence type="ECO:0000256" key="4">
    <source>
        <dbReference type="ARBA" id="ARBA00022692"/>
    </source>
</evidence>
<evidence type="ECO:0000256" key="5">
    <source>
        <dbReference type="ARBA" id="ARBA00022729"/>
    </source>
</evidence>
<evidence type="ECO:0000256" key="1">
    <source>
        <dbReference type="ARBA" id="ARBA00004571"/>
    </source>
</evidence>
<dbReference type="InterPro" id="IPR036942">
    <property type="entry name" value="Beta-barrel_TonB_sf"/>
</dbReference>
<evidence type="ECO:0000256" key="2">
    <source>
        <dbReference type="ARBA" id="ARBA00022448"/>
    </source>
</evidence>
<dbReference type="InterPro" id="IPR023997">
    <property type="entry name" value="TonB-dep_OMP_SusC/RagA_CS"/>
</dbReference>
<evidence type="ECO:0000256" key="8">
    <source>
        <dbReference type="PROSITE-ProRule" id="PRU01360"/>
    </source>
</evidence>
<evidence type="ECO:0000313" key="13">
    <source>
        <dbReference type="Proteomes" id="UP000283329"/>
    </source>
</evidence>
<organism evidence="12 13">
    <name type="scientific">Bacteroides ovatus</name>
    <dbReference type="NCBI Taxonomy" id="28116"/>
    <lineage>
        <taxon>Bacteria</taxon>
        <taxon>Pseudomonadati</taxon>
        <taxon>Bacteroidota</taxon>
        <taxon>Bacteroidia</taxon>
        <taxon>Bacteroidales</taxon>
        <taxon>Bacteroidaceae</taxon>
        <taxon>Bacteroides</taxon>
    </lineage>
</organism>
<evidence type="ECO:0000256" key="9">
    <source>
        <dbReference type="SAM" id="SignalP"/>
    </source>
</evidence>
<dbReference type="AlphaFoldDB" id="A0A3E5ID16"/>
<dbReference type="Pfam" id="PF13715">
    <property type="entry name" value="CarbopepD_reg_2"/>
    <property type="match status" value="1"/>
</dbReference>
<protein>
    <submittedName>
        <fullName evidence="12">SusC/RagA family TonB-linked outer membrane protein</fullName>
    </submittedName>
</protein>
<dbReference type="NCBIfam" id="TIGR04056">
    <property type="entry name" value="OMP_RagA_SusC"/>
    <property type="match status" value="1"/>
</dbReference>
<evidence type="ECO:0000256" key="7">
    <source>
        <dbReference type="ARBA" id="ARBA00023237"/>
    </source>
</evidence>
<comment type="similarity">
    <text evidence="8">Belongs to the TonB-dependent receptor family.</text>
</comment>
<dbReference type="InterPro" id="IPR023996">
    <property type="entry name" value="TonB-dep_OMP_SusC/RagA"/>
</dbReference>
<dbReference type="Proteomes" id="UP000283329">
    <property type="component" value="Unassembled WGS sequence"/>
</dbReference>
<evidence type="ECO:0000259" key="10">
    <source>
        <dbReference type="Pfam" id="PF07715"/>
    </source>
</evidence>
<reference evidence="12 13" key="1">
    <citation type="submission" date="2018-08" db="EMBL/GenBank/DDBJ databases">
        <title>A genome reference for cultivated species of the human gut microbiota.</title>
        <authorList>
            <person name="Zou Y."/>
            <person name="Xue W."/>
            <person name="Luo G."/>
        </authorList>
    </citation>
    <scope>NUCLEOTIDE SEQUENCE [LARGE SCALE GENOMIC DNA]</scope>
    <source>
        <strain evidence="12 13">AM17-48</strain>
    </source>
</reference>
<keyword evidence="5 9" id="KW-0732">Signal</keyword>
<sequence>MNKIPIFSLTLLFALILPLFANAQVTVKGIVTDESGVPLVGVSVRYKEVPQVGVTTDIDGKFSIKEVKEGKTLVFSYIGMKNAERLLKGTTSFIKIQMEAETSELDQVVITGYTQTTFKKMTGSVGIITADQLKDQAQPTVDALMQGKIAGVAVSAVTGQPGSTQKIRIRGTNTVTGDGEPLWVIDGVPMQGSTADMPNSSEIKSGQFDDLFMNGVAGINPSDIESITILKDASATAIYGSRAAGGVIVVTTKKGKQGKTRVNYSGNVSVTLSPQRDYSLMNSKEKLAYEQGLWDEFSAPGFEAGKTDYPVVGIVGIIRSGKGRFEGWNKEQQDSYINELGQTNTNWYDELFRNGVSTTHNLSISGGGEKYTYYTSLSYTRNAGLLKNNDYDRYNITANLSMNPNQKVKLDFGTSMSYQYSKSPALNNINPFTYAYFANPYESPYNTDGSYRADETYYSLGEYNNKKTSRKTVPDSGFNIMREMNETSSRTKNVNTTVRTGIDYSIISKLRFVGLASFTYSTNRLKEIYNSDTKAALDNRLSVDGLSQKEYASILQRNIDNESYMVRGHFAYDDQFGNDHSISLIAGAELRGSKSNSLYSKRYGYDAITGNTITPLPSTTEGIGYAQLKEYLAALDASTGETWNEQRFASFYASADYYYKNKYVLNASFRTDGSSNFGSDKQFNPNWAAGAAWNISEENFMQSLKPVLNRLTLRLATGFTGNINRSVSPQIIINYFDDYRNVSNNVFHIGSITTPPNPDLRWEKTQDVKLALDFGLFNDRLNGIIEGYYRKSSDIVTSVQVLSTTGYTSQRYNTAELENKGIEITLNGTPIKSRDFTLTLSANLAYNLNKVTKYDASYKSMGYANLWEGYPVGAIYSGRFTGIDPDTGLYTFQLRPDAEIHTATDLNKSDNYRYYLGTDEAPVTGGFNVTAEYKGIRLSVNGTFATGAKQFEYIESPASYQNTGGGVQNQSTQVFQNDLFAQHLNVPKIAADRWTTTNTDGTYPRVWNVFGESYGFNYYNPMSKEITRGAFLTDLSYMRIKSIILGYTLPKKLLKQTNLSNVDFSMALNNFITVTSYKGMDPETPGATYPVSRSVMFSVNVGF</sequence>
<dbReference type="InterPro" id="IPR039426">
    <property type="entry name" value="TonB-dep_rcpt-like"/>
</dbReference>
<evidence type="ECO:0000256" key="3">
    <source>
        <dbReference type="ARBA" id="ARBA00022452"/>
    </source>
</evidence>
<dbReference type="GO" id="GO:0015344">
    <property type="term" value="F:siderophore uptake transmembrane transporter activity"/>
    <property type="evidence" value="ECO:0007669"/>
    <property type="project" value="TreeGrafter"/>
</dbReference>
<dbReference type="EMBL" id="JAQQPO010000003">
    <property type="protein sequence ID" value="MDC7957211.1"/>
    <property type="molecule type" value="Genomic_DNA"/>
</dbReference>
<dbReference type="GO" id="GO:0009279">
    <property type="term" value="C:cell outer membrane"/>
    <property type="evidence" value="ECO:0007669"/>
    <property type="project" value="UniProtKB-SubCell"/>
</dbReference>
<dbReference type="InterPro" id="IPR012910">
    <property type="entry name" value="Plug_dom"/>
</dbReference>
<proteinExistence type="inferred from homology"/>
<dbReference type="Gene3D" id="2.170.130.10">
    <property type="entry name" value="TonB-dependent receptor, plug domain"/>
    <property type="match status" value="1"/>
</dbReference>